<dbReference type="InterPro" id="IPR023214">
    <property type="entry name" value="HAD_sf"/>
</dbReference>
<keyword evidence="3" id="KW-0460">Magnesium</keyword>
<evidence type="ECO:0000313" key="4">
    <source>
        <dbReference type="EMBL" id="WAB81931.1"/>
    </source>
</evidence>
<dbReference type="PANTHER" id="PTHR46470:SF4">
    <property type="entry name" value="5-AMINO-6-(5-PHOSPHO-D-RIBITYLAMINO)URACIL PHOSPHATASE YIGB"/>
    <property type="match status" value="1"/>
</dbReference>
<reference evidence="4" key="1">
    <citation type="submission" date="2022-11" db="EMBL/GenBank/DDBJ databases">
        <title>Description of Microcella daejonensis nov. sp, isolated from riverside soil.</title>
        <authorList>
            <person name="Molina K.M."/>
            <person name="Kim S.B."/>
        </authorList>
    </citation>
    <scope>NUCLEOTIDE SEQUENCE</scope>
    <source>
        <strain evidence="4">MMS21-STM12</strain>
    </source>
</reference>
<dbReference type="SFLD" id="SFLDG01129">
    <property type="entry name" value="C1.5:_HAD__Beta-PGM__Phosphata"/>
    <property type="match status" value="1"/>
</dbReference>
<sequence length="259" mass="27601">MSGEDRPPSSGRPAGRISVMLFDLDDCLMTHSRAVAHGLDAARAAAGGALAAADGDAELARWRELEEHHYARYLTGELDFLEQRRERVRGFLAPYGIAPSPSEALDWFEGYMHGYRAGWALYDDVLPMLEALERRVPGIRFGIVTNGDINFQTEKLVAIGLVDRIEHVIASGEVGVAKPAAGIFHAAARAFGVDVAACAYVGDRLRTDAVGAHDAGMLGLWLDRGELSSALASEAASAGGALAVPRITSLRELSAHVAP</sequence>
<dbReference type="EMBL" id="CP113089">
    <property type="protein sequence ID" value="WAB81931.1"/>
    <property type="molecule type" value="Genomic_DNA"/>
</dbReference>
<accession>A0A9E8MNE3</accession>
<dbReference type="PRINTS" id="PR00413">
    <property type="entry name" value="HADHALOGNASE"/>
</dbReference>
<dbReference type="PANTHER" id="PTHR46470">
    <property type="entry name" value="N-ACYLNEURAMINATE-9-PHOSPHATASE"/>
    <property type="match status" value="1"/>
</dbReference>
<organism evidence="4 5">
    <name type="scientific">Microcella daejeonensis</name>
    <dbReference type="NCBI Taxonomy" id="2994971"/>
    <lineage>
        <taxon>Bacteria</taxon>
        <taxon>Bacillati</taxon>
        <taxon>Actinomycetota</taxon>
        <taxon>Actinomycetes</taxon>
        <taxon>Micrococcales</taxon>
        <taxon>Microbacteriaceae</taxon>
        <taxon>Microcella</taxon>
    </lineage>
</organism>
<dbReference type="SFLD" id="SFLDS00003">
    <property type="entry name" value="Haloacid_Dehalogenase"/>
    <property type="match status" value="1"/>
</dbReference>
<dbReference type="Pfam" id="PF00702">
    <property type="entry name" value="Hydrolase"/>
    <property type="match status" value="1"/>
</dbReference>
<dbReference type="Gene3D" id="1.20.120.1600">
    <property type="match status" value="1"/>
</dbReference>
<keyword evidence="5" id="KW-1185">Reference proteome</keyword>
<evidence type="ECO:0000256" key="1">
    <source>
        <dbReference type="ARBA" id="ARBA00001946"/>
    </source>
</evidence>
<dbReference type="KEGG" id="mdb:OVN18_02610"/>
<evidence type="ECO:0000256" key="3">
    <source>
        <dbReference type="ARBA" id="ARBA00022842"/>
    </source>
</evidence>
<dbReference type="RefSeq" id="WP_267781742.1">
    <property type="nucleotide sequence ID" value="NZ_CP113089.1"/>
</dbReference>
<dbReference type="SUPFAM" id="SSF56784">
    <property type="entry name" value="HAD-like"/>
    <property type="match status" value="1"/>
</dbReference>
<dbReference type="NCBIfam" id="TIGR01549">
    <property type="entry name" value="HAD-SF-IA-v1"/>
    <property type="match status" value="1"/>
</dbReference>
<comment type="cofactor">
    <cofactor evidence="1">
        <name>Mg(2+)</name>
        <dbReference type="ChEBI" id="CHEBI:18420"/>
    </cofactor>
</comment>
<gene>
    <name evidence="4" type="ORF">OVN18_02610</name>
</gene>
<dbReference type="Proteomes" id="UP001164706">
    <property type="component" value="Chromosome"/>
</dbReference>
<evidence type="ECO:0000256" key="2">
    <source>
        <dbReference type="ARBA" id="ARBA00022801"/>
    </source>
</evidence>
<dbReference type="InterPro" id="IPR051400">
    <property type="entry name" value="HAD-like_hydrolase"/>
</dbReference>
<dbReference type="GO" id="GO:0016787">
    <property type="term" value="F:hydrolase activity"/>
    <property type="evidence" value="ECO:0007669"/>
    <property type="project" value="UniProtKB-KW"/>
</dbReference>
<dbReference type="InterPro" id="IPR006439">
    <property type="entry name" value="HAD-SF_hydro_IA"/>
</dbReference>
<keyword evidence="2 4" id="KW-0378">Hydrolase</keyword>
<name>A0A9E8MNE3_9MICO</name>
<dbReference type="InterPro" id="IPR036412">
    <property type="entry name" value="HAD-like_sf"/>
</dbReference>
<proteinExistence type="predicted"/>
<dbReference type="Gene3D" id="3.40.50.1000">
    <property type="entry name" value="HAD superfamily/HAD-like"/>
    <property type="match status" value="1"/>
</dbReference>
<evidence type="ECO:0000313" key="5">
    <source>
        <dbReference type="Proteomes" id="UP001164706"/>
    </source>
</evidence>
<dbReference type="GO" id="GO:0044281">
    <property type="term" value="P:small molecule metabolic process"/>
    <property type="evidence" value="ECO:0007669"/>
    <property type="project" value="UniProtKB-ARBA"/>
</dbReference>
<protein>
    <submittedName>
        <fullName evidence="4">HAD family hydrolase</fullName>
    </submittedName>
</protein>
<dbReference type="AlphaFoldDB" id="A0A9E8MNE3"/>